<reference evidence="3" key="1">
    <citation type="submission" date="2022-11" db="UniProtKB">
        <authorList>
            <consortium name="WormBaseParasite"/>
        </authorList>
    </citation>
    <scope>IDENTIFICATION</scope>
</reference>
<dbReference type="AlphaFoldDB" id="A0A915EFS7"/>
<feature type="region of interest" description="Disordered" evidence="1">
    <location>
        <begin position="32"/>
        <end position="82"/>
    </location>
</feature>
<evidence type="ECO:0000256" key="1">
    <source>
        <dbReference type="SAM" id="MobiDB-lite"/>
    </source>
</evidence>
<protein>
    <submittedName>
        <fullName evidence="3">Uncharacterized protein</fullName>
    </submittedName>
</protein>
<name>A0A915EFS7_9BILA</name>
<organism evidence="2 3">
    <name type="scientific">Ditylenchus dipsaci</name>
    <dbReference type="NCBI Taxonomy" id="166011"/>
    <lineage>
        <taxon>Eukaryota</taxon>
        <taxon>Metazoa</taxon>
        <taxon>Ecdysozoa</taxon>
        <taxon>Nematoda</taxon>
        <taxon>Chromadorea</taxon>
        <taxon>Rhabditida</taxon>
        <taxon>Tylenchina</taxon>
        <taxon>Tylenchomorpha</taxon>
        <taxon>Sphaerularioidea</taxon>
        <taxon>Anguinidae</taxon>
        <taxon>Anguininae</taxon>
        <taxon>Ditylenchus</taxon>
    </lineage>
</organism>
<dbReference type="Proteomes" id="UP000887574">
    <property type="component" value="Unplaced"/>
</dbReference>
<accession>A0A915EFS7</accession>
<feature type="compositionally biased region" description="Polar residues" evidence="1">
    <location>
        <begin position="57"/>
        <end position="72"/>
    </location>
</feature>
<feature type="compositionally biased region" description="Low complexity" evidence="1">
    <location>
        <begin position="45"/>
        <end position="56"/>
    </location>
</feature>
<keyword evidence="2" id="KW-1185">Reference proteome</keyword>
<dbReference type="WBParaSite" id="jg5610">
    <property type="protein sequence ID" value="jg5610"/>
    <property type="gene ID" value="jg5610"/>
</dbReference>
<evidence type="ECO:0000313" key="3">
    <source>
        <dbReference type="WBParaSite" id="jg5610"/>
    </source>
</evidence>
<proteinExistence type="predicted"/>
<sequence length="326" mass="36773">MPCVVDVSCLQKHGCVRTESLLDITKIGGMDDCSQKENSTVNAPRYSQRQSRASSQIGWSKQQSDPETQPIPSSYADAKQQSSKAIYDEIQPAFQVNSDDGNKIRSNSLATSVNALGARSRGFSERYKNSTADGNSDSPHFFLSEKEQNSLTAYRNLVRELEDNSYTEDDLPLDHLPNISASLKDAADKSSVPVLYLPSYQIGRITGNIFLEAKIDKNPSSFTLSTTQKHCKWRCIYCSTGFAPTLLPQVVIDDYQQDQQEILLLIDKFLQIRDSSNQIKLIKLYSKSKAFQHPCLFSKVLYLISESSFSPENRRLLYQLFWKAHI</sequence>
<evidence type="ECO:0000313" key="2">
    <source>
        <dbReference type="Proteomes" id="UP000887574"/>
    </source>
</evidence>